<accession>A0A9P3LKG8</accession>
<evidence type="ECO:0000313" key="1">
    <source>
        <dbReference type="EMBL" id="GJE98335.1"/>
    </source>
</evidence>
<dbReference type="AlphaFoldDB" id="A0A9P3LKG8"/>
<sequence>MYPLSTSVLVFLASCLDYSYTTALRGVLYITMSLSLSLSIRPLLTLSSPGRSRSSSYFHMGSTSATPTSPNDANPCLSLGSTHNLTLAARRFSPEAVVVDRLPSLL</sequence>
<name>A0A9P3LKG8_9APHY</name>
<evidence type="ECO:0000313" key="2">
    <source>
        <dbReference type="Proteomes" id="UP000703269"/>
    </source>
</evidence>
<organism evidence="1 2">
    <name type="scientific">Phanerochaete sordida</name>
    <dbReference type="NCBI Taxonomy" id="48140"/>
    <lineage>
        <taxon>Eukaryota</taxon>
        <taxon>Fungi</taxon>
        <taxon>Dikarya</taxon>
        <taxon>Basidiomycota</taxon>
        <taxon>Agaricomycotina</taxon>
        <taxon>Agaricomycetes</taxon>
        <taxon>Polyporales</taxon>
        <taxon>Phanerochaetaceae</taxon>
        <taxon>Phanerochaete</taxon>
    </lineage>
</organism>
<dbReference type="Proteomes" id="UP000703269">
    <property type="component" value="Unassembled WGS sequence"/>
</dbReference>
<protein>
    <submittedName>
        <fullName evidence="1">Uncharacterized protein</fullName>
    </submittedName>
</protein>
<comment type="caution">
    <text evidence="1">The sequence shown here is derived from an EMBL/GenBank/DDBJ whole genome shotgun (WGS) entry which is preliminary data.</text>
</comment>
<gene>
    <name evidence="1" type="ORF">PsYK624_145630</name>
</gene>
<keyword evidence="2" id="KW-1185">Reference proteome</keyword>
<reference evidence="1 2" key="1">
    <citation type="submission" date="2021-08" db="EMBL/GenBank/DDBJ databases">
        <title>Draft Genome Sequence of Phanerochaete sordida strain YK-624.</title>
        <authorList>
            <person name="Mori T."/>
            <person name="Dohra H."/>
            <person name="Suzuki T."/>
            <person name="Kawagishi H."/>
            <person name="Hirai H."/>
        </authorList>
    </citation>
    <scope>NUCLEOTIDE SEQUENCE [LARGE SCALE GENOMIC DNA]</scope>
    <source>
        <strain evidence="1 2">YK-624</strain>
    </source>
</reference>
<dbReference type="EMBL" id="BPQB01000086">
    <property type="protein sequence ID" value="GJE98335.1"/>
    <property type="molecule type" value="Genomic_DNA"/>
</dbReference>
<proteinExistence type="predicted"/>